<dbReference type="Pfam" id="PF13837">
    <property type="entry name" value="Myb_DNA-bind_4"/>
    <property type="match status" value="1"/>
</dbReference>
<keyword evidence="2" id="KW-0805">Transcription regulation</keyword>
<dbReference type="PANTHER" id="PTHR21654:SF7">
    <property type="entry name" value="HOMEODOMAIN-LIKE SUPERFAMILY PROTEIN"/>
    <property type="match status" value="1"/>
</dbReference>
<dbReference type="AlphaFoldDB" id="A0A2I0KSP4"/>
<dbReference type="EMBL" id="PGOL01000373">
    <property type="protein sequence ID" value="PKI71491.1"/>
    <property type="molecule type" value="Genomic_DNA"/>
</dbReference>
<dbReference type="GO" id="GO:0006355">
    <property type="term" value="P:regulation of DNA-templated transcription"/>
    <property type="evidence" value="ECO:0007669"/>
    <property type="project" value="UniProtKB-ARBA"/>
</dbReference>
<dbReference type="InterPro" id="IPR001005">
    <property type="entry name" value="SANT/Myb"/>
</dbReference>
<organism evidence="8 9">
    <name type="scientific">Punica granatum</name>
    <name type="common">Pomegranate</name>
    <dbReference type="NCBI Taxonomy" id="22663"/>
    <lineage>
        <taxon>Eukaryota</taxon>
        <taxon>Viridiplantae</taxon>
        <taxon>Streptophyta</taxon>
        <taxon>Embryophyta</taxon>
        <taxon>Tracheophyta</taxon>
        <taxon>Spermatophyta</taxon>
        <taxon>Magnoliopsida</taxon>
        <taxon>eudicotyledons</taxon>
        <taxon>Gunneridae</taxon>
        <taxon>Pentapetalae</taxon>
        <taxon>rosids</taxon>
        <taxon>malvids</taxon>
        <taxon>Myrtales</taxon>
        <taxon>Lythraceae</taxon>
        <taxon>Punica</taxon>
    </lineage>
</organism>
<comment type="subcellular location">
    <subcellularLocation>
        <location evidence="1">Nucleus</location>
    </subcellularLocation>
</comment>
<feature type="region of interest" description="Disordered" evidence="6">
    <location>
        <begin position="100"/>
        <end position="168"/>
    </location>
</feature>
<evidence type="ECO:0000313" key="8">
    <source>
        <dbReference type="EMBL" id="PKI71491.1"/>
    </source>
</evidence>
<evidence type="ECO:0000256" key="4">
    <source>
        <dbReference type="ARBA" id="ARBA00023163"/>
    </source>
</evidence>
<comment type="caution">
    <text evidence="8">The sequence shown here is derived from an EMBL/GenBank/DDBJ whole genome shotgun (WGS) entry which is preliminary data.</text>
</comment>
<evidence type="ECO:0000256" key="5">
    <source>
        <dbReference type="ARBA" id="ARBA00023242"/>
    </source>
</evidence>
<dbReference type="CDD" id="cd12203">
    <property type="entry name" value="GT1"/>
    <property type="match status" value="1"/>
</dbReference>
<evidence type="ECO:0000259" key="7">
    <source>
        <dbReference type="PROSITE" id="PS50090"/>
    </source>
</evidence>
<dbReference type="GO" id="GO:0005634">
    <property type="term" value="C:nucleus"/>
    <property type="evidence" value="ECO:0007669"/>
    <property type="project" value="UniProtKB-SubCell"/>
</dbReference>
<keyword evidence="5" id="KW-0539">Nucleus</keyword>
<keyword evidence="3" id="KW-0238">DNA-binding</keyword>
<dbReference type="Proteomes" id="UP000233551">
    <property type="component" value="Unassembled WGS sequence"/>
</dbReference>
<dbReference type="Gene3D" id="1.10.10.60">
    <property type="entry name" value="Homeodomain-like"/>
    <property type="match status" value="1"/>
</dbReference>
<dbReference type="InterPro" id="IPR044822">
    <property type="entry name" value="Myb_DNA-bind_4"/>
</dbReference>
<reference evidence="8 9" key="1">
    <citation type="submission" date="2017-11" db="EMBL/GenBank/DDBJ databases">
        <title>De-novo sequencing of pomegranate (Punica granatum L.) genome.</title>
        <authorList>
            <person name="Akparov Z."/>
            <person name="Amiraslanov A."/>
            <person name="Hajiyeva S."/>
            <person name="Abbasov M."/>
            <person name="Kaur K."/>
            <person name="Hamwieh A."/>
            <person name="Solovyev V."/>
            <person name="Salamov A."/>
            <person name="Braich B."/>
            <person name="Kosarev P."/>
            <person name="Mahmoud A."/>
            <person name="Hajiyev E."/>
            <person name="Babayeva S."/>
            <person name="Izzatullayeva V."/>
            <person name="Mammadov A."/>
            <person name="Mammadov A."/>
            <person name="Sharifova S."/>
            <person name="Ojaghi J."/>
            <person name="Eynullazada K."/>
            <person name="Bayramov B."/>
            <person name="Abdulazimova A."/>
            <person name="Shahmuradov I."/>
        </authorList>
    </citation>
    <scope>NUCLEOTIDE SEQUENCE [LARGE SCALE GENOMIC DNA]</scope>
    <source>
        <strain evidence="9">cv. AG2017</strain>
        <tissue evidence="8">Leaf</tissue>
    </source>
</reference>
<proteinExistence type="predicted"/>
<evidence type="ECO:0000256" key="3">
    <source>
        <dbReference type="ARBA" id="ARBA00023125"/>
    </source>
</evidence>
<dbReference type="PANTHER" id="PTHR21654">
    <property type="entry name" value="FI21293P1"/>
    <property type="match status" value="1"/>
</dbReference>
<accession>A0A2I0KSP4</accession>
<dbReference type="STRING" id="22663.A0A2I0KSP4"/>
<evidence type="ECO:0000256" key="1">
    <source>
        <dbReference type="ARBA" id="ARBA00004123"/>
    </source>
</evidence>
<keyword evidence="9" id="KW-1185">Reference proteome</keyword>
<evidence type="ECO:0000256" key="6">
    <source>
        <dbReference type="SAM" id="MobiDB-lite"/>
    </source>
</evidence>
<dbReference type="GO" id="GO:0003677">
    <property type="term" value="F:DNA binding"/>
    <property type="evidence" value="ECO:0007669"/>
    <property type="project" value="UniProtKB-KW"/>
</dbReference>
<feature type="domain" description="Myb-like" evidence="7">
    <location>
        <begin position="274"/>
        <end position="331"/>
    </location>
</feature>
<sequence>MELFDGDRLLHDEGIIPDRLAPFPELLCHHQVLAPAAAVIHCPDETDININPLCCHNLPPQKLRPIRCTVRSPPDAEGPIAGIGALSGYQSTDVRFFDGPIEFGSGLGEGSGSGKPQPSYEGRVVDDESTQSTSSASDGGGDSSPDIREPENRKRKKRRTERKLQPLIETMVMKVMERQEQMHQQLIEMIEKGERERISREEAWRHQEMERMKREEELRARETSRSLALISLIQKMLGQDIPQPSPLNIFRPEERQGETHPNKDVNCGDSVNKRWPEDEVQALISFRTAVAHRFNASGSKGSVWEEISIGMSNVGYKRSAKKCKEKWENMKKYFKKSMGKGKKRPENSKACPYFQELDILYGRGIVNSGHIPDITNHEGEHKITGAQEVQSSINDSMNNLKDGHADSL</sequence>
<dbReference type="FunFam" id="1.10.10.60:FF:000092">
    <property type="entry name" value="Trihelix transcription factor GT-2"/>
    <property type="match status" value="1"/>
</dbReference>
<evidence type="ECO:0000313" key="9">
    <source>
        <dbReference type="Proteomes" id="UP000233551"/>
    </source>
</evidence>
<gene>
    <name evidence="8" type="ORF">CRG98_008164</name>
</gene>
<name>A0A2I0KSP4_PUNGR</name>
<protein>
    <recommendedName>
        <fullName evidence="7">Myb-like domain-containing protein</fullName>
    </recommendedName>
</protein>
<evidence type="ECO:0000256" key="2">
    <source>
        <dbReference type="ARBA" id="ARBA00023015"/>
    </source>
</evidence>
<keyword evidence="4" id="KW-0804">Transcription</keyword>
<dbReference type="PROSITE" id="PS50090">
    <property type="entry name" value="MYB_LIKE"/>
    <property type="match status" value="1"/>
</dbReference>